<feature type="transmembrane region" description="Helical" evidence="3">
    <location>
        <begin position="135"/>
        <end position="151"/>
    </location>
</feature>
<evidence type="ECO:0000313" key="5">
    <source>
        <dbReference type="EMBL" id="UXC19571.1"/>
    </source>
</evidence>
<evidence type="ECO:0000256" key="3">
    <source>
        <dbReference type="SAM" id="Phobius"/>
    </source>
</evidence>
<evidence type="ECO:0000256" key="1">
    <source>
        <dbReference type="ARBA" id="ARBA00022553"/>
    </source>
</evidence>
<dbReference type="EMBL" id="CP104377">
    <property type="protein sequence ID" value="UXC19571.1"/>
    <property type="molecule type" value="Genomic_DNA"/>
</dbReference>
<dbReference type="InterPro" id="IPR011129">
    <property type="entry name" value="CSD"/>
</dbReference>
<gene>
    <name evidence="5" type="ORF">N4T19_05485</name>
</gene>
<evidence type="ECO:0000256" key="2">
    <source>
        <dbReference type="SAM" id="MobiDB-lite"/>
    </source>
</evidence>
<dbReference type="Pfam" id="PF06961">
    <property type="entry name" value="DUF1294"/>
    <property type="match status" value="1"/>
</dbReference>
<dbReference type="Proteomes" id="UP001058290">
    <property type="component" value="Chromosome"/>
</dbReference>
<dbReference type="InterPro" id="IPR002059">
    <property type="entry name" value="CSP_DNA-bd"/>
</dbReference>
<dbReference type="Gene3D" id="2.40.50.140">
    <property type="entry name" value="Nucleic acid-binding proteins"/>
    <property type="match status" value="1"/>
</dbReference>
<feature type="transmembrane region" description="Helical" evidence="3">
    <location>
        <begin position="167"/>
        <end position="187"/>
    </location>
</feature>
<keyword evidence="6" id="KW-1185">Reference proteome</keyword>
<keyword evidence="3" id="KW-0812">Transmembrane</keyword>
<dbReference type="PANTHER" id="PTHR12962:SF1">
    <property type="entry name" value="COLD SHOCK DOMAIN-CONTAINING PROTEIN CG9705"/>
    <property type="match status" value="1"/>
</dbReference>
<dbReference type="SMART" id="SM00357">
    <property type="entry name" value="CSP"/>
    <property type="match status" value="1"/>
</dbReference>
<keyword evidence="1" id="KW-0597">Phosphoprotein</keyword>
<evidence type="ECO:0000313" key="6">
    <source>
        <dbReference type="Proteomes" id="UP001058290"/>
    </source>
</evidence>
<dbReference type="PANTHER" id="PTHR12962">
    <property type="entry name" value="CALCIUM-REGULATED HEAT STABLE PROTEIN CRHSP-24-RELATED"/>
    <property type="match status" value="1"/>
</dbReference>
<dbReference type="InterPro" id="IPR052069">
    <property type="entry name" value="Ca-reg_mRNA-binding_domain"/>
</dbReference>
<dbReference type="Pfam" id="PF00313">
    <property type="entry name" value="CSD"/>
    <property type="match status" value="1"/>
</dbReference>
<keyword evidence="3" id="KW-0472">Membrane</keyword>
<dbReference type="InterPro" id="IPR012340">
    <property type="entry name" value="NA-bd_OB-fold"/>
</dbReference>
<dbReference type="InterPro" id="IPR010718">
    <property type="entry name" value="DUF1294"/>
</dbReference>
<keyword evidence="3" id="KW-1133">Transmembrane helix</keyword>
<dbReference type="RefSeq" id="WP_260719640.1">
    <property type="nucleotide sequence ID" value="NZ_CP104377.1"/>
</dbReference>
<dbReference type="PROSITE" id="PS51857">
    <property type="entry name" value="CSD_2"/>
    <property type="match status" value="1"/>
</dbReference>
<feature type="region of interest" description="Disordered" evidence="2">
    <location>
        <begin position="72"/>
        <end position="106"/>
    </location>
</feature>
<feature type="transmembrane region" description="Helical" evidence="3">
    <location>
        <begin position="199"/>
        <end position="218"/>
    </location>
</feature>
<organism evidence="5 6">
    <name type="scientific">Comamonas squillarum</name>
    <dbReference type="NCBI Taxonomy" id="2977320"/>
    <lineage>
        <taxon>Bacteria</taxon>
        <taxon>Pseudomonadati</taxon>
        <taxon>Pseudomonadota</taxon>
        <taxon>Betaproteobacteria</taxon>
        <taxon>Burkholderiales</taxon>
        <taxon>Comamonadaceae</taxon>
        <taxon>Comamonas</taxon>
    </lineage>
</organism>
<proteinExistence type="predicted"/>
<dbReference type="CDD" id="cd04458">
    <property type="entry name" value="CSP_CDS"/>
    <property type="match status" value="1"/>
</dbReference>
<name>A0ABY6A091_9BURK</name>
<dbReference type="SUPFAM" id="SSF50249">
    <property type="entry name" value="Nucleic acid-binding proteins"/>
    <property type="match status" value="1"/>
</dbReference>
<evidence type="ECO:0000259" key="4">
    <source>
        <dbReference type="PROSITE" id="PS51857"/>
    </source>
</evidence>
<sequence>MLLEGTLQSWNDERGFGFIAPDGGGPQVFVHISAFQNPAARPQARQRLSYVLDKPAGDKPRASRARVLGAGAPGAAASPASHTARPRAAAARTQRQATSAARSGPSGGAALLLIPTLAILLLGLGLCFGSTWRAAGWYVLASLVTFAWYAWDKAAAQQGHWRTPEKHLWLLGLLGGWPGALLAQRWLRHKSSKRDFLQVFWLTVLLNLVALCLLFSPLGQRFGLPTF</sequence>
<reference evidence="5" key="1">
    <citation type="submission" date="2022-09" db="EMBL/GenBank/DDBJ databases">
        <title>Bacterial diversity in gut of crayfish and pufferfish.</title>
        <authorList>
            <person name="Huang Y."/>
        </authorList>
    </citation>
    <scope>NUCLEOTIDE SEQUENCE</scope>
    <source>
        <strain evidence="5">PR12</strain>
    </source>
</reference>
<feature type="transmembrane region" description="Helical" evidence="3">
    <location>
        <begin position="109"/>
        <end position="128"/>
    </location>
</feature>
<feature type="domain" description="CSD" evidence="4">
    <location>
        <begin position="2"/>
        <end position="67"/>
    </location>
</feature>
<protein>
    <submittedName>
        <fullName evidence="5">DUF1294 domain-containing protein</fullName>
    </submittedName>
</protein>
<accession>A0ABY6A091</accession>